<dbReference type="InterPro" id="IPR047111">
    <property type="entry name" value="YbaP-like"/>
</dbReference>
<evidence type="ECO:0000313" key="2">
    <source>
        <dbReference type="Proteomes" id="UP000247099"/>
    </source>
</evidence>
<dbReference type="Pfam" id="PF01963">
    <property type="entry name" value="TraB_PrgY_gumN"/>
    <property type="match status" value="1"/>
</dbReference>
<keyword evidence="2" id="KW-1185">Reference proteome</keyword>
<dbReference type="PANTHER" id="PTHR40590">
    <property type="entry name" value="CYTOPLASMIC PROTEIN-RELATED"/>
    <property type="match status" value="1"/>
</dbReference>
<dbReference type="PANTHER" id="PTHR40590:SF1">
    <property type="entry name" value="CYTOPLASMIC PROTEIN"/>
    <property type="match status" value="1"/>
</dbReference>
<dbReference type="InParanoid" id="A0A317ZL44"/>
<dbReference type="FunCoup" id="A0A317ZL44">
    <property type="interactions" value="8"/>
</dbReference>
<proteinExistence type="predicted"/>
<protein>
    <submittedName>
        <fullName evidence="1">TraB/GumN family protein</fullName>
    </submittedName>
</protein>
<sequence length="331" mass="37164">MAIQILIDAFRIVFGSKTGGYFKGELKSLPGKQMICFLRIMHPSLRLLLCFFALQIVVFGQSPVWKISKNEQTLYVGGTCHILRQSDFPLPEAFDAAYNESDLLVFEVDPARMQDPAVATQLMRKARYTDGRTLKTVLSKEVYDELAAQAKKSEMPIEVLNGLKPGMAVMMLTIQELMKAGVTQDGVDMVFAKRAKADGKPVRSLETAEFQIDLITSMGEGLEDELVRYSLRDLNQIEKFFGVMIRAWREGDNQALERLFVDDMRKFPGLYEALLAERNENWMNDLEKMLATPEVEFVLVGAGHLVGEDGLLASFQKMGCQVQVLGSESVQ</sequence>
<dbReference type="Proteomes" id="UP000247099">
    <property type="component" value="Unassembled WGS sequence"/>
</dbReference>
<reference evidence="1 2" key="1">
    <citation type="submission" date="2018-05" db="EMBL/GenBank/DDBJ databases">
        <title>Coraliomargarita sinensis sp. nov., isolated from a marine solar saltern.</title>
        <authorList>
            <person name="Zhou L.Y."/>
        </authorList>
    </citation>
    <scope>NUCLEOTIDE SEQUENCE [LARGE SCALE GENOMIC DNA]</scope>
    <source>
        <strain evidence="1 2">WN38</strain>
    </source>
</reference>
<dbReference type="InterPro" id="IPR002816">
    <property type="entry name" value="TraB/PrgY/GumN_fam"/>
</dbReference>
<comment type="caution">
    <text evidence="1">The sequence shown here is derived from an EMBL/GenBank/DDBJ whole genome shotgun (WGS) entry which is preliminary data.</text>
</comment>
<gene>
    <name evidence="1" type="ORF">DDZ13_02920</name>
</gene>
<dbReference type="EMBL" id="QHJQ01000002">
    <property type="protein sequence ID" value="PXA04933.1"/>
    <property type="molecule type" value="Genomic_DNA"/>
</dbReference>
<dbReference type="AlphaFoldDB" id="A0A317ZL44"/>
<name>A0A317ZL44_9BACT</name>
<dbReference type="CDD" id="cd14789">
    <property type="entry name" value="Tiki"/>
    <property type="match status" value="1"/>
</dbReference>
<accession>A0A317ZL44</accession>
<organism evidence="1 2">
    <name type="scientific">Coraliomargarita sinensis</name>
    <dbReference type="NCBI Taxonomy" id="2174842"/>
    <lineage>
        <taxon>Bacteria</taxon>
        <taxon>Pseudomonadati</taxon>
        <taxon>Verrucomicrobiota</taxon>
        <taxon>Opitutia</taxon>
        <taxon>Puniceicoccales</taxon>
        <taxon>Coraliomargaritaceae</taxon>
        <taxon>Coraliomargarita</taxon>
    </lineage>
</organism>
<evidence type="ECO:0000313" key="1">
    <source>
        <dbReference type="EMBL" id="PXA04933.1"/>
    </source>
</evidence>